<dbReference type="Proteomes" id="UP001060070">
    <property type="component" value="Chromosome"/>
</dbReference>
<evidence type="ECO:0000313" key="6">
    <source>
        <dbReference type="EMBL" id="UTU54397.1"/>
    </source>
</evidence>
<reference evidence="6 7" key="1">
    <citation type="journal article" date="2022" name="Microbiol. Resour. Announc.">
        <title>Complete Genome Sequence of Mesorhizobium ciceri Strain R30, a Rhizobium Used as a Commercial Inoculant for Chickpea in Argentina.</title>
        <authorList>
            <person name="Foresto E."/>
            <person name="Revale S."/>
            <person name="Primo E."/>
            <person name="Nievas F."/>
            <person name="Carezzano E."/>
            <person name="Puente M."/>
            <person name="Alzari P."/>
            <person name="Mart M."/>
            <person name="Ben-Assaya M."/>
            <person name="Mornico D."/>
            <person name="Santoro M."/>
            <person name="Mart F."/>
            <person name="Giordano W."/>
            <person name="Bogino P."/>
        </authorList>
    </citation>
    <scope>NUCLEOTIDE SEQUENCE [LARGE SCALE GENOMIC DNA]</scope>
    <source>
        <strain evidence="6 7">R30</strain>
    </source>
</reference>
<keyword evidence="1" id="KW-0678">Repressor</keyword>
<dbReference type="PANTHER" id="PTHR30146:SF148">
    <property type="entry name" value="HTH-TYPE TRANSCRIPTIONAL REPRESSOR PURR-RELATED"/>
    <property type="match status" value="1"/>
</dbReference>
<evidence type="ECO:0000256" key="3">
    <source>
        <dbReference type="ARBA" id="ARBA00023125"/>
    </source>
</evidence>
<dbReference type="EMBL" id="CP088147">
    <property type="protein sequence ID" value="UTU54397.1"/>
    <property type="molecule type" value="Genomic_DNA"/>
</dbReference>
<dbReference type="Pfam" id="PF13377">
    <property type="entry name" value="Peripla_BP_3"/>
    <property type="match status" value="1"/>
</dbReference>
<keyword evidence="7" id="KW-1185">Reference proteome</keyword>
<sequence>MRRSTSVDVAREAGVSQSTVSRALAGDGRISEETKKKIRKTAERLGYTPNGIARSLQTKKTNMVGLIMADILNPFYPAVLEIYTQKLNAMGKQLLLLSVPKGFEVDDVLPSMLQYEIDGLIVTSAVLSSRMRDILHNRNTRVVLFNRSVDDFSINSVCCENRSASMEVAALLVAAGHRRIALIGGRPDTSTHRERSAGFQDELRRHGVQIIGEQFGENTYGGGYRAAINLLSGPTPPDAIFCIADVMALGALDAARFGLGLKVPRDVSIVGFDDIPSAAWPAYDLTTFRQPIEAMVGRSLSLLFDPADFPPAAIRIPGELIIRGSTNIGPATA</sequence>
<keyword evidence="3 6" id="KW-0238">DNA-binding</keyword>
<feature type="domain" description="HTH lacI-type" evidence="5">
    <location>
        <begin position="4"/>
        <end position="58"/>
    </location>
</feature>
<evidence type="ECO:0000259" key="5">
    <source>
        <dbReference type="PROSITE" id="PS50932"/>
    </source>
</evidence>
<dbReference type="Gene3D" id="1.10.260.40">
    <property type="entry name" value="lambda repressor-like DNA-binding domains"/>
    <property type="match status" value="1"/>
</dbReference>
<dbReference type="PANTHER" id="PTHR30146">
    <property type="entry name" value="LACI-RELATED TRANSCRIPTIONAL REPRESSOR"/>
    <property type="match status" value="1"/>
</dbReference>
<dbReference type="GO" id="GO:0000976">
    <property type="term" value="F:transcription cis-regulatory region binding"/>
    <property type="evidence" value="ECO:0007669"/>
    <property type="project" value="TreeGrafter"/>
</dbReference>
<evidence type="ECO:0000256" key="1">
    <source>
        <dbReference type="ARBA" id="ARBA00022491"/>
    </source>
</evidence>
<dbReference type="SUPFAM" id="SSF47413">
    <property type="entry name" value="lambda repressor-like DNA-binding domains"/>
    <property type="match status" value="1"/>
</dbReference>
<evidence type="ECO:0000256" key="2">
    <source>
        <dbReference type="ARBA" id="ARBA00023015"/>
    </source>
</evidence>
<dbReference type="GO" id="GO:0003700">
    <property type="term" value="F:DNA-binding transcription factor activity"/>
    <property type="evidence" value="ECO:0007669"/>
    <property type="project" value="TreeGrafter"/>
</dbReference>
<accession>A0AB38TI00</accession>
<dbReference type="CDD" id="cd06278">
    <property type="entry name" value="PBP1_LacI-like"/>
    <property type="match status" value="1"/>
</dbReference>
<gene>
    <name evidence="6" type="ORF">LRP29_13830</name>
</gene>
<name>A0AB38TI00_9HYPH</name>
<dbReference type="PROSITE" id="PS50932">
    <property type="entry name" value="HTH_LACI_2"/>
    <property type="match status" value="1"/>
</dbReference>
<dbReference type="InterPro" id="IPR028082">
    <property type="entry name" value="Peripla_BP_I"/>
</dbReference>
<organism evidence="6 7">
    <name type="scientific">Mesorhizobium ciceri</name>
    <dbReference type="NCBI Taxonomy" id="39645"/>
    <lineage>
        <taxon>Bacteria</taxon>
        <taxon>Pseudomonadati</taxon>
        <taxon>Pseudomonadota</taxon>
        <taxon>Alphaproteobacteria</taxon>
        <taxon>Hyphomicrobiales</taxon>
        <taxon>Phyllobacteriaceae</taxon>
        <taxon>Mesorhizobium</taxon>
    </lineage>
</organism>
<dbReference type="InterPro" id="IPR010982">
    <property type="entry name" value="Lambda_DNA-bd_dom_sf"/>
</dbReference>
<dbReference type="SMART" id="SM00354">
    <property type="entry name" value="HTH_LACI"/>
    <property type="match status" value="1"/>
</dbReference>
<dbReference type="AlphaFoldDB" id="A0AB38TI00"/>
<proteinExistence type="predicted"/>
<dbReference type="RefSeq" id="WP_024505477.1">
    <property type="nucleotide sequence ID" value="NZ_CP088147.1"/>
</dbReference>
<dbReference type="SUPFAM" id="SSF53822">
    <property type="entry name" value="Periplasmic binding protein-like I"/>
    <property type="match status" value="1"/>
</dbReference>
<evidence type="ECO:0000313" key="7">
    <source>
        <dbReference type="Proteomes" id="UP001060070"/>
    </source>
</evidence>
<protein>
    <submittedName>
        <fullName evidence="6">LacI family DNA-binding transcriptional regulator</fullName>
    </submittedName>
</protein>
<dbReference type="InterPro" id="IPR046335">
    <property type="entry name" value="LacI/GalR-like_sensor"/>
</dbReference>
<dbReference type="CDD" id="cd01392">
    <property type="entry name" value="HTH_LacI"/>
    <property type="match status" value="1"/>
</dbReference>
<keyword evidence="2" id="KW-0805">Transcription regulation</keyword>
<keyword evidence="4" id="KW-0804">Transcription</keyword>
<evidence type="ECO:0000256" key="4">
    <source>
        <dbReference type="ARBA" id="ARBA00023163"/>
    </source>
</evidence>
<dbReference type="InterPro" id="IPR000843">
    <property type="entry name" value="HTH_LacI"/>
</dbReference>
<dbReference type="Pfam" id="PF00356">
    <property type="entry name" value="LacI"/>
    <property type="match status" value="1"/>
</dbReference>
<dbReference type="Gene3D" id="3.40.50.2300">
    <property type="match status" value="2"/>
</dbReference>